<dbReference type="RefSeq" id="WP_227570736.1">
    <property type="nucleotide sequence ID" value="NZ_CP101988.1"/>
</dbReference>
<dbReference type="Pfam" id="PF13946">
    <property type="entry name" value="DUF4214"/>
    <property type="match status" value="1"/>
</dbReference>
<feature type="domain" description="Methyltransferase FkbM" evidence="3">
    <location>
        <begin position="337"/>
        <end position="489"/>
    </location>
</feature>
<evidence type="ECO:0000259" key="4">
    <source>
        <dbReference type="Pfam" id="PF13946"/>
    </source>
</evidence>
<keyword evidence="1" id="KW-0175">Coiled coil</keyword>
<feature type="region of interest" description="Disordered" evidence="2">
    <location>
        <begin position="13"/>
        <end position="38"/>
    </location>
</feature>
<dbReference type="SUPFAM" id="SSF53335">
    <property type="entry name" value="S-adenosyl-L-methionine-dependent methyltransferases"/>
    <property type="match status" value="1"/>
</dbReference>
<dbReference type="Gene3D" id="3.40.50.150">
    <property type="entry name" value="Vaccinia Virus protein VP39"/>
    <property type="match status" value="1"/>
</dbReference>
<feature type="domain" description="DUF4214" evidence="4">
    <location>
        <begin position="42"/>
        <end position="91"/>
    </location>
</feature>
<evidence type="ECO:0000256" key="1">
    <source>
        <dbReference type="SAM" id="Coils"/>
    </source>
</evidence>
<evidence type="ECO:0000313" key="6">
    <source>
        <dbReference type="Proteomes" id="UP001316189"/>
    </source>
</evidence>
<evidence type="ECO:0000256" key="2">
    <source>
        <dbReference type="SAM" id="MobiDB-lite"/>
    </source>
</evidence>
<accession>A0ABY5KXH1</accession>
<keyword evidence="5" id="KW-0808">Transferase</keyword>
<dbReference type="GO" id="GO:0008168">
    <property type="term" value="F:methyltransferase activity"/>
    <property type="evidence" value="ECO:0007669"/>
    <property type="project" value="UniProtKB-KW"/>
</dbReference>
<dbReference type="PANTHER" id="PTHR34203">
    <property type="entry name" value="METHYLTRANSFERASE, FKBM FAMILY PROTEIN"/>
    <property type="match status" value="1"/>
</dbReference>
<reference evidence="5 6" key="1">
    <citation type="submission" date="2022-07" db="EMBL/GenBank/DDBJ databases">
        <title>Novel species in genus cellulomonas.</title>
        <authorList>
            <person name="Ye L."/>
        </authorList>
    </citation>
    <scope>NUCLEOTIDE SEQUENCE [LARGE SCALE GENOMIC DNA]</scope>
    <source>
        <strain evidence="6">zg-Y338</strain>
    </source>
</reference>
<proteinExistence type="predicted"/>
<gene>
    <name evidence="5" type="ORF">NP064_12180</name>
</gene>
<dbReference type="PANTHER" id="PTHR34203:SF15">
    <property type="entry name" value="SLL1173 PROTEIN"/>
    <property type="match status" value="1"/>
</dbReference>
<sequence length="538" mass="58328">MPLTTQSVVAHIQASARSSLPPSGLSGPSRTRKSARSTPYQADELFVVGLYDLVLQREPDPHGFAAHVDALRQGSTRAELFTGLHGSMEARAIPGRVSADYPDEYNLDTLVIRGLQLEVEGELRDDETIARQHERWAAGVPLGVLAHELDPVRSGPPWELAVARAMASLLGVPEREDRVDDMVAQLHRGVPLESAIFTHVPGRGPRARWRRHVLASRAFDMAQLQMIYSLPRMTPGSATDRRQDVARRANLDASIERLNDRVIALQRVVNDLKAGTGDATGAPAQEAVRVVEIGSMLLGVPAAEWRLAAFLEHRGHPEPGFWSLMTRHIVPGAHFVDVGANLGLYTVAATSLVGSSGRVTAFEPAPRTAQMLRDNVQLNGLLETGRVAIHEKAAGAVRGTGKLAVYDADSGHNSLYSKELTDPTVSVEIVPLDEVFPPGTKVDVVKIDAEGAELEVLRGMQRIAEDNPDIVVFAELAAEHLTRAETSIDALIAEATQRGWDHDIFETVSGEHPEPGSELPLSVYLTRSANSRSARSPL</sequence>
<feature type="compositionally biased region" description="Low complexity" evidence="2">
    <location>
        <begin position="14"/>
        <end position="29"/>
    </location>
</feature>
<protein>
    <submittedName>
        <fullName evidence="5">FkbM family methyltransferase</fullName>
    </submittedName>
</protein>
<dbReference type="InterPro" id="IPR029063">
    <property type="entry name" value="SAM-dependent_MTases_sf"/>
</dbReference>
<keyword evidence="5" id="KW-0489">Methyltransferase</keyword>
<dbReference type="InterPro" id="IPR006342">
    <property type="entry name" value="FkbM_mtfrase"/>
</dbReference>
<keyword evidence="6" id="KW-1185">Reference proteome</keyword>
<dbReference type="InterPro" id="IPR025282">
    <property type="entry name" value="DUF4214"/>
</dbReference>
<dbReference type="InterPro" id="IPR052514">
    <property type="entry name" value="SAM-dependent_MTase"/>
</dbReference>
<dbReference type="Pfam" id="PF05050">
    <property type="entry name" value="Methyltransf_21"/>
    <property type="match status" value="1"/>
</dbReference>
<dbReference type="Proteomes" id="UP001316189">
    <property type="component" value="Chromosome"/>
</dbReference>
<name>A0ABY5KXH1_9CELL</name>
<dbReference type="NCBIfam" id="TIGR01444">
    <property type="entry name" value="fkbM_fam"/>
    <property type="match status" value="1"/>
</dbReference>
<evidence type="ECO:0000259" key="3">
    <source>
        <dbReference type="Pfam" id="PF05050"/>
    </source>
</evidence>
<feature type="coiled-coil region" evidence="1">
    <location>
        <begin position="248"/>
        <end position="275"/>
    </location>
</feature>
<dbReference type="GO" id="GO:0032259">
    <property type="term" value="P:methylation"/>
    <property type="evidence" value="ECO:0007669"/>
    <property type="project" value="UniProtKB-KW"/>
</dbReference>
<evidence type="ECO:0000313" key="5">
    <source>
        <dbReference type="EMBL" id="UUI74548.1"/>
    </source>
</evidence>
<dbReference type="EMBL" id="CP101988">
    <property type="protein sequence ID" value="UUI74548.1"/>
    <property type="molecule type" value="Genomic_DNA"/>
</dbReference>
<organism evidence="5 6">
    <name type="scientific">Cellulomonas chengniuliangii</name>
    <dbReference type="NCBI Taxonomy" id="2968084"/>
    <lineage>
        <taxon>Bacteria</taxon>
        <taxon>Bacillati</taxon>
        <taxon>Actinomycetota</taxon>
        <taxon>Actinomycetes</taxon>
        <taxon>Micrococcales</taxon>
        <taxon>Cellulomonadaceae</taxon>
        <taxon>Cellulomonas</taxon>
    </lineage>
</organism>